<name>A0A4Q7L659_9PSEU</name>
<keyword evidence="2" id="KW-1185">Reference proteome</keyword>
<organism evidence="1 2">
    <name type="scientific">Herbihabitans rhizosphaerae</name>
    <dbReference type="NCBI Taxonomy" id="1872711"/>
    <lineage>
        <taxon>Bacteria</taxon>
        <taxon>Bacillati</taxon>
        <taxon>Actinomycetota</taxon>
        <taxon>Actinomycetes</taxon>
        <taxon>Pseudonocardiales</taxon>
        <taxon>Pseudonocardiaceae</taxon>
        <taxon>Herbihabitans</taxon>
    </lineage>
</organism>
<protein>
    <submittedName>
        <fullName evidence="1">Uncharacterized protein</fullName>
    </submittedName>
</protein>
<dbReference type="EMBL" id="SGWQ01000001">
    <property type="protein sequence ID" value="RZS44784.1"/>
    <property type="molecule type" value="Genomic_DNA"/>
</dbReference>
<sequence>MSLETALEDLLTFSDAMAETMDSIDASGEVAAPAGISDTTILGYADESKAVAEKWNKTVDYRLEDINKLSELVKGVGLGVLDVHEVYKTVEESNRDKFD</sequence>
<dbReference type="RefSeq" id="WP_130342423.1">
    <property type="nucleotide sequence ID" value="NZ_SGWQ01000001.1"/>
</dbReference>
<evidence type="ECO:0000313" key="2">
    <source>
        <dbReference type="Proteomes" id="UP000294257"/>
    </source>
</evidence>
<evidence type="ECO:0000313" key="1">
    <source>
        <dbReference type="EMBL" id="RZS44784.1"/>
    </source>
</evidence>
<proteinExistence type="predicted"/>
<gene>
    <name evidence="1" type="ORF">EV193_101663</name>
</gene>
<reference evidence="1 2" key="1">
    <citation type="submission" date="2019-02" db="EMBL/GenBank/DDBJ databases">
        <title>Genomic Encyclopedia of Type Strains, Phase IV (KMG-IV): sequencing the most valuable type-strain genomes for metagenomic binning, comparative biology and taxonomic classification.</title>
        <authorList>
            <person name="Goeker M."/>
        </authorList>
    </citation>
    <scope>NUCLEOTIDE SEQUENCE [LARGE SCALE GENOMIC DNA]</scope>
    <source>
        <strain evidence="1 2">DSM 101727</strain>
    </source>
</reference>
<comment type="caution">
    <text evidence="1">The sequence shown here is derived from an EMBL/GenBank/DDBJ whole genome shotgun (WGS) entry which is preliminary data.</text>
</comment>
<accession>A0A4Q7L659</accession>
<dbReference type="Proteomes" id="UP000294257">
    <property type="component" value="Unassembled WGS sequence"/>
</dbReference>
<dbReference type="AlphaFoldDB" id="A0A4Q7L659"/>